<organism evidence="2">
    <name type="scientific">uncultured Dysgonomonas sp</name>
    <dbReference type="NCBI Taxonomy" id="206096"/>
    <lineage>
        <taxon>Bacteria</taxon>
        <taxon>Pseudomonadati</taxon>
        <taxon>Bacteroidota</taxon>
        <taxon>Bacteroidia</taxon>
        <taxon>Bacteroidales</taxon>
        <taxon>Dysgonomonadaceae</taxon>
        <taxon>Dysgonomonas</taxon>
        <taxon>environmental samples</taxon>
    </lineage>
</organism>
<evidence type="ECO:0000313" key="1">
    <source>
        <dbReference type="EMBL" id="SBV90450.1"/>
    </source>
</evidence>
<protein>
    <submittedName>
        <fullName evidence="2">Uncharacterized protein</fullName>
    </submittedName>
</protein>
<dbReference type="EMBL" id="FLUM01000001">
    <property type="protein sequence ID" value="SBV90450.1"/>
    <property type="molecule type" value="Genomic_DNA"/>
</dbReference>
<gene>
    <name evidence="1" type="ORF">KL86DYS1_10070</name>
    <name evidence="2" type="ORF">KL86DYS2_10564</name>
</gene>
<proteinExistence type="predicted"/>
<dbReference type="EMBL" id="FLUL01000001">
    <property type="protein sequence ID" value="SBV93568.1"/>
    <property type="molecule type" value="Genomic_DNA"/>
</dbReference>
<accession>A0A212J291</accession>
<sequence length="44" mass="4986">MPNGFRRNLPLSFQASVFTDEKICLSKSLYLLVALETKNDRPDG</sequence>
<dbReference type="AlphaFoldDB" id="A0A212J291"/>
<reference evidence="2" key="1">
    <citation type="submission" date="2016-04" db="EMBL/GenBank/DDBJ databases">
        <authorList>
            <person name="Evans L.H."/>
            <person name="Alamgir A."/>
            <person name="Owens N."/>
            <person name="Weber N.D."/>
            <person name="Virtaneva K."/>
            <person name="Barbian K."/>
            <person name="Babar A."/>
            <person name="Rosenke K."/>
        </authorList>
    </citation>
    <scope>NUCLEOTIDE SEQUENCE</scope>
    <source>
        <strain evidence="1">86-1</strain>
        <strain evidence="2">86-2</strain>
    </source>
</reference>
<evidence type="ECO:0000313" key="2">
    <source>
        <dbReference type="EMBL" id="SBV93568.1"/>
    </source>
</evidence>
<name>A0A212J291_9BACT</name>